<dbReference type="AlphaFoldDB" id="A0AAU9KAN0"/>
<gene>
    <name evidence="2" type="ORF">BSTOLATCC_MIC62683</name>
</gene>
<dbReference type="Gene3D" id="3.10.20.90">
    <property type="entry name" value="Phosphatidylinositol 3-kinase Catalytic Subunit, Chain A, domain 1"/>
    <property type="match status" value="1"/>
</dbReference>
<dbReference type="SUPFAM" id="SSF54236">
    <property type="entry name" value="Ubiquitin-like"/>
    <property type="match status" value="1"/>
</dbReference>
<evidence type="ECO:0000313" key="3">
    <source>
        <dbReference type="Proteomes" id="UP001162131"/>
    </source>
</evidence>
<reference evidence="2" key="1">
    <citation type="submission" date="2021-09" db="EMBL/GenBank/DDBJ databases">
        <authorList>
            <consortium name="AG Swart"/>
            <person name="Singh M."/>
            <person name="Singh A."/>
            <person name="Seah K."/>
            <person name="Emmerich C."/>
        </authorList>
    </citation>
    <scope>NUCLEOTIDE SEQUENCE</scope>
    <source>
        <strain evidence="2">ATCC30299</strain>
    </source>
</reference>
<feature type="domain" description="Ubiquitin-like" evidence="1">
    <location>
        <begin position="1"/>
        <end position="76"/>
    </location>
</feature>
<keyword evidence="3" id="KW-1185">Reference proteome</keyword>
<dbReference type="InterPro" id="IPR029071">
    <property type="entry name" value="Ubiquitin-like_domsf"/>
</dbReference>
<sequence length="696" mass="79429">MQLFLKCLDGKYLAICTSLEETVKSFKKKVSEKTKIPIEEICLISHSKILTDSFPLHYYQLHHGETVSLHLPLKGGGCANSKSNKNTVKPIIKKLIVSTSCEKIPNIDFAAENTFGKTPQSKGNTQARFTDISPNQAASEEFKDFEIKSPDCTPKDLDPIEVEISQIICSEILEKFLYSMSQEYLQWINQEIELREQIMLRDSFRTLSVKSIELIGSQLIETIFRILVETIIHQSSIDRLVESLIINEIEAKISTTKNVDEIKKFQSKIKSIYNERLQELIYEEILEAHINELNLQKISENTIKSYESGKRRTTLASKSSLIKVDSVDEPEDYVNEVFTPGEHSPNEYSLNDVQEEEKVEKSIVENEKTNTKAKKNGANYAVNLKTSCVIEVINERIEISETFCDEILEFGNRQCLLYGLLNLFGAVPKNSIILSQNAADIRLQNDTTNMLEIINSIDSYSFMNITGKVLPNKAGNEKFLRENNLPANLASNGKSAISILDLSFQWKSSRDLVQPILGKPRRFISFEPSDIEVYKSYNLEIYNVTTSQPHLIAIFIQSEDLKNELKGWAKRNKTDLYSHFEDTFKDFGENGKKPSELWVPAFRKQISYDVPWIQGYEIPPQGNKNNFQFVKKCRETINLDFSTKNPPPKGNQTIKQKGKILNKDFVFGLAYTNLDKEFHGPLFLCVVEPKDFVPAN</sequence>
<organism evidence="2 3">
    <name type="scientific">Blepharisma stoltei</name>
    <dbReference type="NCBI Taxonomy" id="1481888"/>
    <lineage>
        <taxon>Eukaryota</taxon>
        <taxon>Sar</taxon>
        <taxon>Alveolata</taxon>
        <taxon>Ciliophora</taxon>
        <taxon>Postciliodesmatophora</taxon>
        <taxon>Heterotrichea</taxon>
        <taxon>Heterotrichida</taxon>
        <taxon>Blepharismidae</taxon>
        <taxon>Blepharisma</taxon>
    </lineage>
</organism>
<name>A0AAU9KAN0_9CILI</name>
<dbReference type="SMART" id="SM00213">
    <property type="entry name" value="UBQ"/>
    <property type="match status" value="1"/>
</dbReference>
<dbReference type="CDD" id="cd17039">
    <property type="entry name" value="Ubl_ubiquitin_like"/>
    <property type="match status" value="1"/>
</dbReference>
<evidence type="ECO:0000313" key="2">
    <source>
        <dbReference type="EMBL" id="CAG9335105.1"/>
    </source>
</evidence>
<proteinExistence type="predicted"/>
<comment type="caution">
    <text evidence="2">The sequence shown here is derived from an EMBL/GenBank/DDBJ whole genome shotgun (WGS) entry which is preliminary data.</text>
</comment>
<dbReference type="PROSITE" id="PS50053">
    <property type="entry name" value="UBIQUITIN_2"/>
    <property type="match status" value="1"/>
</dbReference>
<dbReference type="EMBL" id="CAJZBQ010000060">
    <property type="protein sequence ID" value="CAG9335105.1"/>
    <property type="molecule type" value="Genomic_DNA"/>
</dbReference>
<protein>
    <recommendedName>
        <fullName evidence="1">Ubiquitin-like domain-containing protein</fullName>
    </recommendedName>
</protein>
<dbReference type="Proteomes" id="UP001162131">
    <property type="component" value="Unassembled WGS sequence"/>
</dbReference>
<dbReference type="Pfam" id="PF00240">
    <property type="entry name" value="ubiquitin"/>
    <property type="match status" value="1"/>
</dbReference>
<accession>A0AAU9KAN0</accession>
<evidence type="ECO:0000259" key="1">
    <source>
        <dbReference type="PROSITE" id="PS50053"/>
    </source>
</evidence>
<dbReference type="InterPro" id="IPR000626">
    <property type="entry name" value="Ubiquitin-like_dom"/>
</dbReference>